<evidence type="ECO:0000256" key="1">
    <source>
        <dbReference type="SAM" id="Phobius"/>
    </source>
</evidence>
<keyword evidence="1" id="KW-0472">Membrane</keyword>
<dbReference type="OrthoDB" id="2454850at2"/>
<name>A0A0U2XIW5_9BACL</name>
<feature type="transmembrane region" description="Helical" evidence="1">
    <location>
        <begin position="6"/>
        <end position="28"/>
    </location>
</feature>
<sequence>MNSDYIQLAIAVVAVVAAVIATVNTTLIKKQINLQKDQWEFSQIPIFKISYTKGISNSASWLVIENSNSVFHQIDQIIISSDDLVIEKYWNNFVHVVIEGEPREFHGLLIMIRPVNKLFCEAVLQIRGKDSLGNEFVANTIPLKFNQGILKNGIELTNTYLRKL</sequence>
<evidence type="ECO:0000313" key="2">
    <source>
        <dbReference type="EMBL" id="ALS76895.1"/>
    </source>
</evidence>
<keyword evidence="1" id="KW-1133">Transmembrane helix</keyword>
<dbReference type="EMBL" id="CP013659">
    <property type="protein sequence ID" value="ALS76895.1"/>
    <property type="molecule type" value="Genomic_DNA"/>
</dbReference>
<gene>
    <name evidence="2" type="ORF">AUC31_17455</name>
</gene>
<proteinExistence type="predicted"/>
<evidence type="ECO:0000313" key="3">
    <source>
        <dbReference type="Proteomes" id="UP000067683"/>
    </source>
</evidence>
<reference evidence="2" key="1">
    <citation type="submission" date="2016-01" db="EMBL/GenBank/DDBJ databases">
        <title>Complete genome of Planococcus rifietoensis type strain M8.</title>
        <authorList>
            <person name="See-Too W.S."/>
        </authorList>
    </citation>
    <scope>NUCLEOTIDE SEQUENCE [LARGE SCALE GENOMIC DNA]</scope>
    <source>
        <strain evidence="2">M8</strain>
    </source>
</reference>
<dbReference type="RefSeq" id="WP_058383596.1">
    <property type="nucleotide sequence ID" value="NZ_CP013659.2"/>
</dbReference>
<dbReference type="KEGG" id="prt:AUC31_17455"/>
<keyword evidence="3" id="KW-1185">Reference proteome</keyword>
<accession>A0A0U2XIW5</accession>
<dbReference type="AlphaFoldDB" id="A0A0U2XIW5"/>
<dbReference type="Proteomes" id="UP000067683">
    <property type="component" value="Chromosome"/>
</dbReference>
<protein>
    <submittedName>
        <fullName evidence="2">Uncharacterized protein</fullName>
    </submittedName>
</protein>
<organism evidence="2 3">
    <name type="scientific">Planococcus rifietoensis</name>
    <dbReference type="NCBI Taxonomy" id="200991"/>
    <lineage>
        <taxon>Bacteria</taxon>
        <taxon>Bacillati</taxon>
        <taxon>Bacillota</taxon>
        <taxon>Bacilli</taxon>
        <taxon>Bacillales</taxon>
        <taxon>Caryophanaceae</taxon>
        <taxon>Planococcus</taxon>
    </lineage>
</organism>
<dbReference type="STRING" id="200991.AUC31_17455"/>
<keyword evidence="1" id="KW-0812">Transmembrane</keyword>